<protein>
    <submittedName>
        <fullName evidence="4">Bm10588</fullName>
    </submittedName>
</protein>
<evidence type="ECO:0000313" key="2">
    <source>
        <dbReference type="EMBL" id="VIO98015.1"/>
    </source>
</evidence>
<sequence length="966" mass="108412">MDEDGKNISDDISSLLHAAEEWADERLLPINSSHDFDNSISYPIHVPVEEVAGQVALELCKIYNWDPETGADRRLSRRNASDTTSIQQSSEVASSAKHVEYHEQDILPDIFQQPDVITFEDNINKTYTVKKNPLNKKEQLDKPAEVIHNNVAVSFNTTKVMNVPNQIIHDDNIMNKTLACISPKMTKELDKPNQVTQDNLKQKLTMTEKIAMLSVPDTISSLTAGISYGSKIITVNNAERNTYISPNDNCPGIMNQNEMSNAEGNPQSMKQKFFSVASEELAVNCAQDTTLFSGKMDCRELPDNNLTITIPHTKSPKETQKTSEITNSGSNDINEKNINAYGNGNIVNSHCSTDNDDVIITTANFSFPAVETSIFTDNEINRSTVSKVDEIIKSSFSNFSPSATDTKNITNLPENDISIPKISVIANITPQQFSQHSDENKESLMVINSTEFNSIRNDHCALPEENRALIIELNNRLNLLQNSIRPSQTIIQEVDNQDLISSKTTKQSEKYLLTVPANLNLSPAVKEIKNNAMMALPNINNSMQTESSTYLYDRKNYANLETNIDAENASKNQLIISNEITDPMTNVNDERIAANNQTQFYLENHLDHLEKRCKESKEFQTDAIGKEFITRSIKTDQKNENESDKIVDDKLNSSPNGENQINTAENTSFNKSLTAINSFKNSTDEQSIMGKRSFLDEPIKFFNYLSSSARRKSCPSSTKQNPAQTNKFSTRAGMRAKTVREILKTPTIMTSDVVRKLNIRQNSGSVHSTGRVNPPKKPNRLPLETRASRLKANYLAKERAEKENAKRLKMIEDQNLSPITAGRLSVLRKILPSASQNHIKSIDVKKSKIPIPSGTKNPSKSDCSRKSNIPLSLSVNNQVCDFGKKHTVRQLLKYFIICNNQKTAYHFRILFGSKNPAKPSSSRKSNIPLALNRNNGLNSFRRNTLPPIVETPQASRRKNWMKEFEI</sequence>
<evidence type="ECO:0000256" key="1">
    <source>
        <dbReference type="SAM" id="MobiDB-lite"/>
    </source>
</evidence>
<feature type="compositionally biased region" description="Polar residues" evidence="1">
    <location>
        <begin position="81"/>
        <end position="93"/>
    </location>
</feature>
<dbReference type="GeneID" id="6096532"/>
<accession>A0A8L7SSQ8</accession>
<reference evidence="3" key="1">
    <citation type="journal article" date="2007" name="Science">
        <title>Draft genome of the filarial nematode parasite Brugia malayi.</title>
        <authorList>
            <person name="Ghedin E."/>
            <person name="Wang S."/>
            <person name="Spiro D."/>
            <person name="Caler E."/>
            <person name="Zhao Q."/>
            <person name="Crabtree J."/>
            <person name="Allen J.E."/>
            <person name="Delcher A.L."/>
            <person name="Guiliano D.B."/>
            <person name="Miranda-Saavedra D."/>
            <person name="Angiuoli S.V."/>
            <person name="Creasy T."/>
            <person name="Amedeo P."/>
            <person name="Haas B."/>
            <person name="El-Sayed N.M."/>
            <person name="Wortman J.R."/>
            <person name="Feldblyum T."/>
            <person name="Tallon L."/>
            <person name="Schatz M."/>
            <person name="Shumway M."/>
            <person name="Koo H."/>
            <person name="Salzberg S.L."/>
            <person name="Schobel S."/>
            <person name="Pertea M."/>
            <person name="Pop M."/>
            <person name="White O."/>
            <person name="Barton G.J."/>
            <person name="Carlow C.K."/>
            <person name="Crawford M.J."/>
            <person name="Daub J."/>
            <person name="Dimmic M.W."/>
            <person name="Estes C.F."/>
            <person name="Foster J.M."/>
            <person name="Ganatra M."/>
            <person name="Gregory W.F."/>
            <person name="Johnson N.M."/>
            <person name="Jin J."/>
            <person name="Komuniecki R."/>
            <person name="Korf I."/>
            <person name="Kumar S."/>
            <person name="Laney S."/>
            <person name="Li B.W."/>
            <person name="Li W."/>
            <person name="Lindblom T.H."/>
            <person name="Lustigman S."/>
            <person name="Ma D."/>
            <person name="Maina C.V."/>
            <person name="Martin D.M."/>
            <person name="McCarter J.P."/>
            <person name="McReynolds L."/>
            <person name="Mitreva M."/>
            <person name="Nutman T.B."/>
            <person name="Parkinson J."/>
            <person name="Peregrin-Alvarez J.M."/>
            <person name="Poole C."/>
            <person name="Ren Q."/>
            <person name="Saunders L."/>
            <person name="Sluder A.E."/>
            <person name="Smith K."/>
            <person name="Stanke M."/>
            <person name="Unnasch T.R."/>
            <person name="Ware J."/>
            <person name="Wei A.D."/>
            <person name="Weil G."/>
            <person name="Williams D.J."/>
            <person name="Zhang Y."/>
            <person name="Williams S.A."/>
            <person name="Fraser-Liggett C."/>
            <person name="Slatko B."/>
            <person name="Blaxter M.L."/>
            <person name="Scott A.L."/>
        </authorList>
    </citation>
    <scope>NUCLEOTIDE SEQUENCE</scope>
    <source>
        <strain evidence="3">FR3</strain>
    </source>
</reference>
<dbReference type="OrthoDB" id="5860509at2759"/>
<feature type="compositionally biased region" description="Polar residues" evidence="1">
    <location>
        <begin position="322"/>
        <end position="331"/>
    </location>
</feature>
<evidence type="ECO:0000313" key="3">
    <source>
        <dbReference type="Proteomes" id="UP000006672"/>
    </source>
</evidence>
<dbReference type="RefSeq" id="XP_042937491.1">
    <property type="nucleotide sequence ID" value="XM_043081557.1"/>
</dbReference>
<reference evidence="2" key="2">
    <citation type="submission" date="2019-04" db="EMBL/GenBank/DDBJ databases">
        <authorList>
            <person name="Howe K."/>
            <person name="Paulini M."/>
            <person name="Williams G."/>
        </authorList>
    </citation>
    <scope>NUCLEOTIDE SEQUENCE [LARGE SCALE GENOMIC DNA]</scope>
    <source>
        <strain evidence="2">FR3</strain>
    </source>
</reference>
<organism evidence="2">
    <name type="scientific">Brugia malayi</name>
    <name type="common">Filarial nematode worm</name>
    <dbReference type="NCBI Taxonomy" id="6279"/>
    <lineage>
        <taxon>Eukaryota</taxon>
        <taxon>Metazoa</taxon>
        <taxon>Ecdysozoa</taxon>
        <taxon>Nematoda</taxon>
        <taxon>Chromadorea</taxon>
        <taxon>Rhabditida</taxon>
        <taxon>Spirurina</taxon>
        <taxon>Spiruromorpha</taxon>
        <taxon>Filarioidea</taxon>
        <taxon>Onchocercidae</taxon>
        <taxon>Brugia</taxon>
    </lineage>
</organism>
<dbReference type="CTD" id="6096532"/>
<evidence type="ECO:0000313" key="4">
    <source>
        <dbReference type="WBParaSite" id="Bm14811.1"/>
    </source>
</evidence>
<dbReference type="EMBL" id="CAAKNF010000195">
    <property type="protein sequence ID" value="VIO98015.1"/>
    <property type="molecule type" value="Genomic_DNA"/>
</dbReference>
<proteinExistence type="predicted"/>
<dbReference type="WBParaSite" id="Bm14811.1">
    <property type="protein sequence ID" value="Bm14811.1"/>
    <property type="gene ID" value="WBGene00234996"/>
</dbReference>
<name>A0A4E9FM39_BRUMA</name>
<feature type="region of interest" description="Disordered" evidence="1">
    <location>
        <begin position="307"/>
        <end position="331"/>
    </location>
</feature>
<dbReference type="KEGG" id="bmy:BM_BM14811"/>
<feature type="region of interest" description="Disordered" evidence="1">
    <location>
        <begin position="73"/>
        <end position="97"/>
    </location>
</feature>
<keyword evidence="3" id="KW-1185">Reference proteome</keyword>
<feature type="compositionally biased region" description="Basic and acidic residues" evidence="1">
    <location>
        <begin position="635"/>
        <end position="651"/>
    </location>
</feature>
<accession>A0A4E9FM39</accession>
<dbReference type="AlphaFoldDB" id="A0A4E9FM39"/>
<reference evidence="4" key="3">
    <citation type="submission" date="2022-04" db="UniProtKB">
        <authorList>
            <consortium name="WormBaseParasite"/>
        </authorList>
    </citation>
    <scope>IDENTIFICATION</scope>
</reference>
<feature type="compositionally biased region" description="Polar residues" evidence="1">
    <location>
        <begin position="652"/>
        <end position="665"/>
    </location>
</feature>
<dbReference type="Proteomes" id="UP000006672">
    <property type="component" value="Unassembled WGS sequence"/>
</dbReference>
<gene>
    <name evidence="2" type="primary">Bm14811</name>
    <name evidence="2" type="ORF">BM_BM14811</name>
</gene>
<feature type="region of interest" description="Disordered" evidence="1">
    <location>
        <begin position="635"/>
        <end position="665"/>
    </location>
</feature>